<name>A0A915CZR1_9BILA</name>
<dbReference type="WBParaSite" id="jg13872">
    <property type="protein sequence ID" value="jg13872"/>
    <property type="gene ID" value="jg13872"/>
</dbReference>
<evidence type="ECO:0000259" key="3">
    <source>
        <dbReference type="PROSITE" id="PS50240"/>
    </source>
</evidence>
<organism evidence="4 5">
    <name type="scientific">Ditylenchus dipsaci</name>
    <dbReference type="NCBI Taxonomy" id="166011"/>
    <lineage>
        <taxon>Eukaryota</taxon>
        <taxon>Metazoa</taxon>
        <taxon>Ecdysozoa</taxon>
        <taxon>Nematoda</taxon>
        <taxon>Chromadorea</taxon>
        <taxon>Rhabditida</taxon>
        <taxon>Tylenchina</taxon>
        <taxon>Tylenchomorpha</taxon>
        <taxon>Sphaerularioidea</taxon>
        <taxon>Anguinidae</taxon>
        <taxon>Anguininae</taxon>
        <taxon>Ditylenchus</taxon>
    </lineage>
</organism>
<dbReference type="GO" id="GO:0006508">
    <property type="term" value="P:proteolysis"/>
    <property type="evidence" value="ECO:0007669"/>
    <property type="project" value="InterPro"/>
</dbReference>
<dbReference type="Gene3D" id="2.40.10.10">
    <property type="entry name" value="Trypsin-like serine proteases"/>
    <property type="match status" value="1"/>
</dbReference>
<dbReference type="PROSITE" id="PS00134">
    <property type="entry name" value="TRYPSIN_HIS"/>
    <property type="match status" value="1"/>
</dbReference>
<evidence type="ECO:0000313" key="5">
    <source>
        <dbReference type="WBParaSite" id="jg13872"/>
    </source>
</evidence>
<dbReference type="FunFam" id="2.40.10.10:FF:000068">
    <property type="entry name" value="transmembrane protease serine 2"/>
    <property type="match status" value="1"/>
</dbReference>
<evidence type="ECO:0000256" key="2">
    <source>
        <dbReference type="SAM" id="SignalP"/>
    </source>
</evidence>
<keyword evidence="2" id="KW-0732">Signal</keyword>
<dbReference type="GO" id="GO:0004252">
    <property type="term" value="F:serine-type endopeptidase activity"/>
    <property type="evidence" value="ECO:0007669"/>
    <property type="project" value="InterPro"/>
</dbReference>
<reference evidence="5" key="1">
    <citation type="submission" date="2022-11" db="UniProtKB">
        <authorList>
            <consortium name="WormBaseParasite"/>
        </authorList>
    </citation>
    <scope>IDENTIFICATION</scope>
</reference>
<sequence>MFKLIIVDFLVVLGLGYFTSNSAIVSDVNCNRVVECGVRQWSEDDPMDRIINGKIVTPGKWPWVVALFAGGKFKCTASLVSNKYVLTAGHCIRKNDTFEIVAGVLDHTSQKRIRLNTKRVVRHPGYVDLGLFANNDIVIIELAKPLNFTRFVWPICLAKQLHETKQDKAYISGWGRIKWTKPNATIP</sequence>
<dbReference type="PANTHER" id="PTHR24252:SF28">
    <property type="entry name" value="TRANSMEMBRANE PROTEASE SERINE 11C ISOFORM X1"/>
    <property type="match status" value="1"/>
</dbReference>
<accession>A0A915CZR1</accession>
<dbReference type="PROSITE" id="PS50240">
    <property type="entry name" value="TRYPSIN_DOM"/>
    <property type="match status" value="1"/>
</dbReference>
<feature type="signal peptide" evidence="2">
    <location>
        <begin position="1"/>
        <end position="16"/>
    </location>
</feature>
<dbReference type="InterPro" id="IPR009003">
    <property type="entry name" value="Peptidase_S1_PA"/>
</dbReference>
<protein>
    <submittedName>
        <fullName evidence="5">Peptidase S1 domain-containing protein</fullName>
    </submittedName>
</protein>
<feature type="domain" description="Peptidase S1" evidence="3">
    <location>
        <begin position="50"/>
        <end position="187"/>
    </location>
</feature>
<dbReference type="InterPro" id="IPR001254">
    <property type="entry name" value="Trypsin_dom"/>
</dbReference>
<dbReference type="Proteomes" id="UP000887574">
    <property type="component" value="Unplaced"/>
</dbReference>
<dbReference type="Pfam" id="PF00089">
    <property type="entry name" value="Trypsin"/>
    <property type="match status" value="1"/>
</dbReference>
<dbReference type="InterPro" id="IPR043504">
    <property type="entry name" value="Peptidase_S1_PA_chymotrypsin"/>
</dbReference>
<dbReference type="PRINTS" id="PR00722">
    <property type="entry name" value="CHYMOTRYPSIN"/>
</dbReference>
<dbReference type="PANTHER" id="PTHR24252">
    <property type="entry name" value="ACROSIN-RELATED"/>
    <property type="match status" value="1"/>
</dbReference>
<dbReference type="SUPFAM" id="SSF50494">
    <property type="entry name" value="Trypsin-like serine proteases"/>
    <property type="match status" value="1"/>
</dbReference>
<dbReference type="InterPro" id="IPR018114">
    <property type="entry name" value="TRYPSIN_HIS"/>
</dbReference>
<dbReference type="InterPro" id="IPR001314">
    <property type="entry name" value="Peptidase_S1A"/>
</dbReference>
<keyword evidence="4" id="KW-1185">Reference proteome</keyword>
<feature type="chain" id="PRO_5037157274" evidence="2">
    <location>
        <begin position="17"/>
        <end position="187"/>
    </location>
</feature>
<evidence type="ECO:0000256" key="1">
    <source>
        <dbReference type="ARBA" id="ARBA00023157"/>
    </source>
</evidence>
<dbReference type="SMART" id="SM00020">
    <property type="entry name" value="Tryp_SPc"/>
    <property type="match status" value="1"/>
</dbReference>
<evidence type="ECO:0000313" key="4">
    <source>
        <dbReference type="Proteomes" id="UP000887574"/>
    </source>
</evidence>
<keyword evidence="1" id="KW-1015">Disulfide bond</keyword>
<proteinExistence type="predicted"/>
<dbReference type="AlphaFoldDB" id="A0A915CZR1"/>